<organism evidence="4 5">
    <name type="scientific">Rothia dentocariosa (strain ATCC 17931 / CDC X599 / XDIA)</name>
    <dbReference type="NCBI Taxonomy" id="762948"/>
    <lineage>
        <taxon>Bacteria</taxon>
        <taxon>Bacillati</taxon>
        <taxon>Actinomycetota</taxon>
        <taxon>Actinomycetes</taxon>
        <taxon>Micrococcales</taxon>
        <taxon>Micrococcaceae</taxon>
        <taxon>Rothia</taxon>
    </lineage>
</organism>
<evidence type="ECO:0000256" key="2">
    <source>
        <dbReference type="PIRSR" id="PIRSR613078-1"/>
    </source>
</evidence>
<feature type="binding site" evidence="3">
    <location>
        <position position="57"/>
    </location>
    <ligand>
        <name>substrate</name>
    </ligand>
</feature>
<dbReference type="SUPFAM" id="SSF53254">
    <property type="entry name" value="Phosphoglycerate mutase-like"/>
    <property type="match status" value="1"/>
</dbReference>
<feature type="binding site" evidence="3">
    <location>
        <begin position="7"/>
        <end position="14"/>
    </location>
    <ligand>
        <name>substrate</name>
    </ligand>
</feature>
<reference evidence="5" key="1">
    <citation type="submission" date="2010-10" db="EMBL/GenBank/DDBJ databases">
        <title>The complete genome of Rothia dentocariosa ATCC 17931.</title>
        <authorList>
            <person name="Muzny D."/>
            <person name="Qin X."/>
            <person name="Buhay C."/>
            <person name="Dugan-Rocha S."/>
            <person name="Ding Y."/>
            <person name="Chen G."/>
            <person name="Hawes A."/>
            <person name="Holder M."/>
            <person name="Jhangiani S."/>
            <person name="Johnson A."/>
            <person name="Khan Z."/>
            <person name="Li Z."/>
            <person name="Liu W."/>
            <person name="Liu X."/>
            <person name="Perez L."/>
            <person name="Shen H."/>
            <person name="Wang Q."/>
            <person name="Watt J."/>
            <person name="Xi L."/>
            <person name="Xin Y."/>
            <person name="Zhou J."/>
            <person name="Deng J."/>
            <person name="Jiang H."/>
            <person name="Liu Y."/>
            <person name="Qu J."/>
            <person name="Song X.-Z."/>
            <person name="Zhang L."/>
            <person name="Villasana D."/>
            <person name="Johnson A."/>
            <person name="Liu J."/>
            <person name="Liyanage D."/>
            <person name="Lorensuhewa L."/>
            <person name="Robinson T."/>
            <person name="Song A."/>
            <person name="Song B.-B."/>
            <person name="Dinh H."/>
            <person name="Thornton R."/>
            <person name="Coyle M."/>
            <person name="Francisco L."/>
            <person name="Jackson L."/>
            <person name="Javaid M."/>
            <person name="Korchina V."/>
            <person name="Kovar C."/>
            <person name="Mata R."/>
            <person name="Mathew T."/>
            <person name="Ngo R."/>
            <person name="Nguyen L."/>
            <person name="Nguyen N."/>
            <person name="Okwuonu G."/>
            <person name="Ongeri F."/>
            <person name="Pham C."/>
            <person name="Simmons D."/>
            <person name="Wilczek-Boney K."/>
            <person name="Hale W."/>
            <person name="Jakkamsetti A."/>
            <person name="Pham P."/>
            <person name="Ruth R."/>
            <person name="San Lucas F."/>
            <person name="Warren J."/>
            <person name="Zhang J."/>
            <person name="Zhao Z."/>
            <person name="Zhou C."/>
            <person name="Zhu D."/>
            <person name="Lee S."/>
            <person name="Bess C."/>
            <person name="Blankenburg K."/>
            <person name="Forbes L."/>
            <person name="Fu Q."/>
            <person name="Gubbala S."/>
            <person name="Hirani K."/>
            <person name="Jayaseelan J.C."/>
            <person name="Lara F."/>
            <person name="Munidasa M."/>
            <person name="Palculict T."/>
            <person name="Patil S."/>
            <person name="Pu L.-L."/>
            <person name="Saada N."/>
            <person name="Tang L."/>
            <person name="Weissenberger G."/>
            <person name="Zhu Y."/>
            <person name="Hemphill L."/>
            <person name="Shang Y."/>
            <person name="Youmans B."/>
            <person name="Ayvaz T."/>
            <person name="Ross M."/>
            <person name="Santibanez J."/>
            <person name="Aqrawi P."/>
            <person name="Gross S."/>
            <person name="Joshi V."/>
            <person name="Fowler G."/>
            <person name="Nazareth L."/>
            <person name="Reid J."/>
            <person name="Worley K."/>
            <person name="Petrosino J."/>
            <person name="Highlander S."/>
            <person name="Gibbs R."/>
        </authorList>
    </citation>
    <scope>NUCLEOTIDE SEQUENCE [LARGE SCALE GENOMIC DNA]</scope>
    <source>
        <strain evidence="5">ATCC 17931 / CDC X599 / XDIA</strain>
    </source>
</reference>
<name>E3H2N9_ROTDC</name>
<dbReference type="GeneID" id="29742349"/>
<dbReference type="GO" id="GO:0043456">
    <property type="term" value="P:regulation of pentose-phosphate shunt"/>
    <property type="evidence" value="ECO:0007669"/>
    <property type="project" value="TreeGrafter"/>
</dbReference>
<dbReference type="EMBL" id="CP002280">
    <property type="protein sequence ID" value="ADP40308.1"/>
    <property type="molecule type" value="Genomic_DNA"/>
</dbReference>
<gene>
    <name evidence="4" type="ordered locus">HMPREF0733_10850</name>
</gene>
<evidence type="ECO:0000313" key="4">
    <source>
        <dbReference type="EMBL" id="ADP40308.1"/>
    </source>
</evidence>
<dbReference type="InterPro" id="IPR013078">
    <property type="entry name" value="His_Pase_superF_clade-1"/>
</dbReference>
<dbReference type="PANTHER" id="PTHR46517:SF1">
    <property type="entry name" value="FRUCTOSE-2,6-BISPHOSPHATASE TIGAR"/>
    <property type="match status" value="1"/>
</dbReference>
<dbReference type="RefSeq" id="WP_013398105.1">
    <property type="nucleotide sequence ID" value="NC_014643.1"/>
</dbReference>
<dbReference type="GO" id="GO:0045820">
    <property type="term" value="P:negative regulation of glycolytic process"/>
    <property type="evidence" value="ECO:0007669"/>
    <property type="project" value="TreeGrafter"/>
</dbReference>
<dbReference type="Gene3D" id="3.40.50.1240">
    <property type="entry name" value="Phosphoglycerate mutase-like"/>
    <property type="match status" value="1"/>
</dbReference>
<proteinExistence type="predicted"/>
<dbReference type="GO" id="GO:0004331">
    <property type="term" value="F:fructose-2,6-bisphosphate 2-phosphatase activity"/>
    <property type="evidence" value="ECO:0007669"/>
    <property type="project" value="TreeGrafter"/>
</dbReference>
<dbReference type="SMART" id="SM00855">
    <property type="entry name" value="PGAM"/>
    <property type="match status" value="1"/>
</dbReference>
<dbReference type="CDD" id="cd07067">
    <property type="entry name" value="HP_PGM_like"/>
    <property type="match status" value="1"/>
</dbReference>
<dbReference type="InterPro" id="IPR051695">
    <property type="entry name" value="Phosphoglycerate_Mutase"/>
</dbReference>
<feature type="active site" description="Tele-phosphohistidine intermediate" evidence="2">
    <location>
        <position position="8"/>
    </location>
</feature>
<dbReference type="InterPro" id="IPR029033">
    <property type="entry name" value="His_PPase_superfam"/>
</dbReference>
<accession>E3H2N9</accession>
<dbReference type="Pfam" id="PF00300">
    <property type="entry name" value="His_Phos_1"/>
    <property type="match status" value="1"/>
</dbReference>
<protein>
    <submittedName>
        <fullName evidence="4">Phosphoglycerate mutase family protein</fullName>
    </submittedName>
</protein>
<dbReference type="KEGG" id="rdn:HMPREF0733_10850"/>
<evidence type="ECO:0000256" key="3">
    <source>
        <dbReference type="PIRSR" id="PIRSR613078-2"/>
    </source>
</evidence>
<keyword evidence="1" id="KW-0378">Hydrolase</keyword>
<dbReference type="Proteomes" id="UP000000387">
    <property type="component" value="Chromosome"/>
</dbReference>
<dbReference type="HOGENOM" id="CLU_033323_9_4_11"/>
<evidence type="ECO:0000313" key="5">
    <source>
        <dbReference type="Proteomes" id="UP000000387"/>
    </source>
</evidence>
<dbReference type="GO" id="GO:0005829">
    <property type="term" value="C:cytosol"/>
    <property type="evidence" value="ECO:0007669"/>
    <property type="project" value="TreeGrafter"/>
</dbReference>
<sequence length="174" mass="19342">MKILFFRHGQTHLNREQRLQGVSNPPLDSEGKDAVIESAKKIPQGVYARIYTSPLVRAQQTAELIESILNIPVHVDERLTERNLGKYEGLTQNEAMDLVRQAGVDPFSATYRPPEGGESIADMMPRTKSFLAQLHQQGEPSIVVVHGAWTQAAAAVSNKSHQSVGTAEFYEFEK</sequence>
<evidence type="ECO:0000256" key="1">
    <source>
        <dbReference type="ARBA" id="ARBA00022801"/>
    </source>
</evidence>
<feature type="active site" description="Proton donor/acceptor" evidence="2">
    <location>
        <position position="81"/>
    </location>
</feature>
<dbReference type="PIRSF" id="PIRSF000709">
    <property type="entry name" value="6PFK_2-Ptase"/>
    <property type="match status" value="1"/>
</dbReference>
<dbReference type="eggNOG" id="COG0406">
    <property type="taxonomic scope" value="Bacteria"/>
</dbReference>
<dbReference type="AlphaFoldDB" id="E3H2N9"/>
<dbReference type="PANTHER" id="PTHR46517">
    <property type="entry name" value="FRUCTOSE-2,6-BISPHOSPHATASE TIGAR"/>
    <property type="match status" value="1"/>
</dbReference>